<comment type="subcellular location">
    <subcellularLocation>
        <location evidence="1">Secreted</location>
    </subcellularLocation>
</comment>
<dbReference type="RefSeq" id="XP_023172821.2">
    <property type="nucleotide sequence ID" value="XM_023317053.2"/>
</dbReference>
<dbReference type="GO" id="GO:0005576">
    <property type="term" value="C:extracellular region"/>
    <property type="evidence" value="ECO:0007669"/>
    <property type="project" value="UniProtKB-SubCell"/>
</dbReference>
<dbReference type="AlphaFoldDB" id="A0A6J1LX21"/>
<dbReference type="GeneID" id="111600773"/>
<evidence type="ECO:0000256" key="3">
    <source>
        <dbReference type="ARBA" id="ARBA00022525"/>
    </source>
</evidence>
<dbReference type="Gene3D" id="1.10.238.270">
    <property type="match status" value="1"/>
</dbReference>
<name>A0A6J1LX21_DROHY</name>
<evidence type="ECO:0000313" key="5">
    <source>
        <dbReference type="Proteomes" id="UP000504633"/>
    </source>
</evidence>
<evidence type="ECO:0000256" key="4">
    <source>
        <dbReference type="SAM" id="SignalP"/>
    </source>
</evidence>
<comment type="similarity">
    <text evidence="2">Belongs to the PBP/GOBP family.</text>
</comment>
<keyword evidence="4" id="KW-0732">Signal</keyword>
<dbReference type="PANTHER" id="PTHR21066:SF15">
    <property type="entry name" value="GH25962P-RELATED"/>
    <property type="match status" value="1"/>
</dbReference>
<evidence type="ECO:0000313" key="6">
    <source>
        <dbReference type="RefSeq" id="XP_023172821.2"/>
    </source>
</evidence>
<feature type="chain" id="PRO_5026861618" evidence="4">
    <location>
        <begin position="22"/>
        <end position="187"/>
    </location>
</feature>
<dbReference type="KEGG" id="dhe:111600773"/>
<dbReference type="InterPro" id="IPR052295">
    <property type="entry name" value="Odorant-binding_protein"/>
</dbReference>
<dbReference type="OrthoDB" id="7981045at2759"/>
<evidence type="ECO:0000256" key="1">
    <source>
        <dbReference type="ARBA" id="ARBA00004613"/>
    </source>
</evidence>
<organism evidence="5 6">
    <name type="scientific">Drosophila hydei</name>
    <name type="common">Fruit fly</name>
    <dbReference type="NCBI Taxonomy" id="7224"/>
    <lineage>
        <taxon>Eukaryota</taxon>
        <taxon>Metazoa</taxon>
        <taxon>Ecdysozoa</taxon>
        <taxon>Arthropoda</taxon>
        <taxon>Hexapoda</taxon>
        <taxon>Insecta</taxon>
        <taxon>Pterygota</taxon>
        <taxon>Neoptera</taxon>
        <taxon>Endopterygota</taxon>
        <taxon>Diptera</taxon>
        <taxon>Brachycera</taxon>
        <taxon>Muscomorpha</taxon>
        <taxon>Ephydroidea</taxon>
        <taxon>Drosophilidae</taxon>
        <taxon>Drosophila</taxon>
    </lineage>
</organism>
<keyword evidence="3" id="KW-0964">Secreted</keyword>
<dbReference type="Proteomes" id="UP000504633">
    <property type="component" value="Unplaced"/>
</dbReference>
<dbReference type="OMA" id="TESCEMA"/>
<sequence length="187" mass="20984">MLTHWLASITWMLANLRWGCSSVSDCSKRLDVNSGSCCAIPDVNFEPYRQSCGHFLNNSQSSLIPCLVDCIFNASHVLIGNQMNADNARKMTEQLMSANPDFVDISVTALLNCSANKEQWEKFHKRRFFGNYKCSLLPLYLRTCAVEIAFVNCPTSSWKGGKACEEAREYKLNCKCDLSGRVCSART</sequence>
<reference evidence="6" key="1">
    <citation type="submission" date="2025-08" db="UniProtKB">
        <authorList>
            <consortium name="RefSeq"/>
        </authorList>
    </citation>
    <scope>IDENTIFICATION</scope>
    <source>
        <strain evidence="6">15085-1641.00</strain>
        <tissue evidence="6">Whole body</tissue>
    </source>
</reference>
<dbReference type="PANTHER" id="PTHR21066">
    <property type="entry name" value="ODORANT-BINDING PROTEIN 59A-RELATED"/>
    <property type="match status" value="1"/>
</dbReference>
<evidence type="ECO:0000256" key="2">
    <source>
        <dbReference type="ARBA" id="ARBA00008098"/>
    </source>
</evidence>
<protein>
    <submittedName>
        <fullName evidence="6">Uncharacterized protein LOC111600773</fullName>
    </submittedName>
</protein>
<keyword evidence="5" id="KW-1185">Reference proteome</keyword>
<dbReference type="CTD" id="246434"/>
<accession>A0A6J1LX21</accession>
<feature type="signal peptide" evidence="4">
    <location>
        <begin position="1"/>
        <end position="21"/>
    </location>
</feature>
<proteinExistence type="inferred from homology"/>
<gene>
    <name evidence="6" type="primary">LOC111600773</name>
</gene>